<evidence type="ECO:0000256" key="4">
    <source>
        <dbReference type="ARBA" id="ARBA00022692"/>
    </source>
</evidence>
<dbReference type="GO" id="GO:0055085">
    <property type="term" value="P:transmembrane transport"/>
    <property type="evidence" value="ECO:0007669"/>
    <property type="project" value="InterPro"/>
</dbReference>
<sequence>MEKVVNQYSGNYILATKKVVKRRAGLSESTMGYVFILPWIIGFICFTLGPMLFSLVLSFCRWDLFKDLKFIGFENYINIFTDDQYALSGLRKTLTFVVFEVPFQLVISMLVALLLNQKLKFVKTVRSLVYLPVVLSGAVAGQMWKFMYNQDLGIFNYFLSIFNVQVPWITDQKLALFSVGFTGLWAVGTSMILFIAALKLIPESYYEAAEIDGAGSVRKFFNITLPMLTPTILYNLITIMIAQFQCLAPFLVITGGGPAKSTYVYSLYEFQTAFKYQRMGYASALSWVMFIIVLVITLVVMKSSKSWVFYESERK</sequence>
<feature type="transmembrane region" description="Helical" evidence="7">
    <location>
        <begin position="152"/>
        <end position="169"/>
    </location>
</feature>
<gene>
    <name evidence="9" type="ORF">A8709_07190</name>
</gene>
<evidence type="ECO:0000256" key="3">
    <source>
        <dbReference type="ARBA" id="ARBA00022475"/>
    </source>
</evidence>
<name>A0A1C0ZTN6_9BACL</name>
<dbReference type="Gene3D" id="1.10.3720.10">
    <property type="entry name" value="MetI-like"/>
    <property type="match status" value="1"/>
</dbReference>
<keyword evidence="5 7" id="KW-1133">Transmembrane helix</keyword>
<dbReference type="GO" id="GO:0005886">
    <property type="term" value="C:plasma membrane"/>
    <property type="evidence" value="ECO:0007669"/>
    <property type="project" value="UniProtKB-SubCell"/>
</dbReference>
<feature type="domain" description="ABC transmembrane type-1" evidence="8">
    <location>
        <begin position="90"/>
        <end position="300"/>
    </location>
</feature>
<keyword evidence="4 7" id="KW-0812">Transmembrane</keyword>
<dbReference type="EMBL" id="LYPC01000028">
    <property type="protein sequence ID" value="OCT11446.1"/>
    <property type="molecule type" value="Genomic_DNA"/>
</dbReference>
<dbReference type="PANTHER" id="PTHR30193:SF1">
    <property type="entry name" value="ABC TRANSPORTER PERMEASE PROTEIN YESP-RELATED"/>
    <property type="match status" value="1"/>
</dbReference>
<keyword evidence="10" id="KW-1185">Reference proteome</keyword>
<dbReference type="PROSITE" id="PS50928">
    <property type="entry name" value="ABC_TM1"/>
    <property type="match status" value="1"/>
</dbReference>
<comment type="subcellular location">
    <subcellularLocation>
        <location evidence="1 7">Cell membrane</location>
        <topology evidence="1 7">Multi-pass membrane protein</topology>
    </subcellularLocation>
</comment>
<evidence type="ECO:0000256" key="1">
    <source>
        <dbReference type="ARBA" id="ARBA00004651"/>
    </source>
</evidence>
<dbReference type="OrthoDB" id="42615at2"/>
<keyword evidence="6 7" id="KW-0472">Membrane</keyword>
<evidence type="ECO:0000256" key="6">
    <source>
        <dbReference type="ARBA" id="ARBA00023136"/>
    </source>
</evidence>
<keyword evidence="2 7" id="KW-0813">Transport</keyword>
<accession>A0A1C0ZTN6</accession>
<comment type="similarity">
    <text evidence="7">Belongs to the binding-protein-dependent transport system permease family.</text>
</comment>
<dbReference type="CDD" id="cd06261">
    <property type="entry name" value="TM_PBP2"/>
    <property type="match status" value="1"/>
</dbReference>
<evidence type="ECO:0000259" key="8">
    <source>
        <dbReference type="PROSITE" id="PS50928"/>
    </source>
</evidence>
<feature type="transmembrane region" description="Helical" evidence="7">
    <location>
        <begin position="94"/>
        <end position="115"/>
    </location>
</feature>
<dbReference type="AlphaFoldDB" id="A0A1C0ZTN6"/>
<organism evidence="9 10">
    <name type="scientific">Paenibacillus pectinilyticus</name>
    <dbReference type="NCBI Taxonomy" id="512399"/>
    <lineage>
        <taxon>Bacteria</taxon>
        <taxon>Bacillati</taxon>
        <taxon>Bacillota</taxon>
        <taxon>Bacilli</taxon>
        <taxon>Bacillales</taxon>
        <taxon>Paenibacillaceae</taxon>
        <taxon>Paenibacillus</taxon>
    </lineage>
</organism>
<protein>
    <recommendedName>
        <fullName evidence="8">ABC transmembrane type-1 domain-containing protein</fullName>
    </recommendedName>
</protein>
<dbReference type="STRING" id="512399.A8709_07190"/>
<feature type="transmembrane region" description="Helical" evidence="7">
    <location>
        <begin position="176"/>
        <end position="198"/>
    </location>
</feature>
<proteinExistence type="inferred from homology"/>
<comment type="caution">
    <text evidence="9">The sequence shown here is derived from an EMBL/GenBank/DDBJ whole genome shotgun (WGS) entry which is preliminary data.</text>
</comment>
<feature type="transmembrane region" description="Helical" evidence="7">
    <location>
        <begin position="232"/>
        <end position="259"/>
    </location>
</feature>
<evidence type="ECO:0000313" key="9">
    <source>
        <dbReference type="EMBL" id="OCT11446.1"/>
    </source>
</evidence>
<reference evidence="10" key="1">
    <citation type="submission" date="2016-05" db="EMBL/GenBank/DDBJ databases">
        <title>Paenibacillus oryzae. sp. nov., isolated from the rice root.</title>
        <authorList>
            <person name="Zhang J."/>
            <person name="Zhang X."/>
        </authorList>
    </citation>
    <scope>NUCLEOTIDE SEQUENCE [LARGE SCALE GENOMIC DNA]</scope>
    <source>
        <strain evidence="10">KCTC13222</strain>
    </source>
</reference>
<dbReference type="RefSeq" id="WP_065858489.1">
    <property type="nucleotide sequence ID" value="NZ_LYPC01000028.1"/>
</dbReference>
<evidence type="ECO:0000313" key="10">
    <source>
        <dbReference type="Proteomes" id="UP000093309"/>
    </source>
</evidence>
<evidence type="ECO:0000256" key="2">
    <source>
        <dbReference type="ARBA" id="ARBA00022448"/>
    </source>
</evidence>
<dbReference type="InterPro" id="IPR035906">
    <property type="entry name" value="MetI-like_sf"/>
</dbReference>
<evidence type="ECO:0000256" key="7">
    <source>
        <dbReference type="RuleBase" id="RU363032"/>
    </source>
</evidence>
<dbReference type="InterPro" id="IPR051393">
    <property type="entry name" value="ABC_transporter_permease"/>
</dbReference>
<dbReference type="Pfam" id="PF00528">
    <property type="entry name" value="BPD_transp_1"/>
    <property type="match status" value="1"/>
</dbReference>
<feature type="transmembrane region" description="Helical" evidence="7">
    <location>
        <begin position="31"/>
        <end position="59"/>
    </location>
</feature>
<dbReference type="PANTHER" id="PTHR30193">
    <property type="entry name" value="ABC TRANSPORTER PERMEASE PROTEIN"/>
    <property type="match status" value="1"/>
</dbReference>
<dbReference type="Proteomes" id="UP000093309">
    <property type="component" value="Unassembled WGS sequence"/>
</dbReference>
<keyword evidence="3" id="KW-1003">Cell membrane</keyword>
<feature type="transmembrane region" description="Helical" evidence="7">
    <location>
        <begin position="280"/>
        <end position="301"/>
    </location>
</feature>
<feature type="transmembrane region" description="Helical" evidence="7">
    <location>
        <begin position="127"/>
        <end position="146"/>
    </location>
</feature>
<dbReference type="InterPro" id="IPR000515">
    <property type="entry name" value="MetI-like"/>
</dbReference>
<evidence type="ECO:0000256" key="5">
    <source>
        <dbReference type="ARBA" id="ARBA00022989"/>
    </source>
</evidence>
<dbReference type="SUPFAM" id="SSF161098">
    <property type="entry name" value="MetI-like"/>
    <property type="match status" value="1"/>
</dbReference>